<dbReference type="NCBIfam" id="TIGR03643">
    <property type="entry name" value="TIGR03643 family protein"/>
    <property type="match status" value="1"/>
</dbReference>
<dbReference type="GO" id="GO:0008168">
    <property type="term" value="F:methyltransferase activity"/>
    <property type="evidence" value="ECO:0007669"/>
    <property type="project" value="UniProtKB-KW"/>
</dbReference>
<sequence length="101" mass="11906">MGISKVLRQKFAGFSEEDRARLVRMGWEDRTTFDAIAVQFGLSPNEFVHFMRTVLSANAFSRWRRRVFEQGQLKNEKRRGFKVTRFKCSRQSVDGITKGWK</sequence>
<keyword evidence="2" id="KW-1185">Reference proteome</keyword>
<dbReference type="GO" id="GO:0032259">
    <property type="term" value="P:methylation"/>
    <property type="evidence" value="ECO:0007669"/>
    <property type="project" value="UniProtKB-KW"/>
</dbReference>
<dbReference type="STRING" id="264462.Bd0907"/>
<dbReference type="KEGG" id="bba:Bd0907"/>
<dbReference type="Pfam" id="PF10985">
    <property type="entry name" value="DUF2805"/>
    <property type="match status" value="1"/>
</dbReference>
<proteinExistence type="predicted"/>
<organism evidence="1 2">
    <name type="scientific">Bdellovibrio bacteriovorus (strain ATCC 15356 / DSM 50701 / NCIMB 9529 / HD100)</name>
    <dbReference type="NCBI Taxonomy" id="264462"/>
    <lineage>
        <taxon>Bacteria</taxon>
        <taxon>Pseudomonadati</taxon>
        <taxon>Bdellovibrionota</taxon>
        <taxon>Bdellovibrionia</taxon>
        <taxon>Bdellovibrionales</taxon>
        <taxon>Pseudobdellovibrionaceae</taxon>
        <taxon>Bdellovibrio</taxon>
    </lineage>
</organism>
<dbReference type="eggNOG" id="COG2963">
    <property type="taxonomic scope" value="Bacteria"/>
</dbReference>
<dbReference type="EMBL" id="BX842648">
    <property type="protein sequence ID" value="CAE78850.1"/>
    <property type="molecule type" value="Genomic_DNA"/>
</dbReference>
<accession>Q6MPE8</accession>
<evidence type="ECO:0000313" key="1">
    <source>
        <dbReference type="EMBL" id="CAE78850.1"/>
    </source>
</evidence>
<dbReference type="RefSeq" id="WP_011163452.1">
    <property type="nucleotide sequence ID" value="NC_005363.1"/>
</dbReference>
<reference evidence="1 2" key="1">
    <citation type="journal article" date="2004" name="Science">
        <title>A predator unmasked: life cycle of Bdellovibrio bacteriovorus from a genomic perspective.</title>
        <authorList>
            <person name="Rendulic S."/>
            <person name="Jagtap P."/>
            <person name="Rosinus A."/>
            <person name="Eppinger M."/>
            <person name="Baar C."/>
            <person name="Lanz C."/>
            <person name="Keller H."/>
            <person name="Lambert C."/>
            <person name="Evans K.J."/>
            <person name="Goesmann A."/>
            <person name="Meyer F."/>
            <person name="Sockett R.E."/>
            <person name="Schuster S.C."/>
        </authorList>
    </citation>
    <scope>NUCLEOTIDE SEQUENCE [LARGE SCALE GENOMIC DNA]</scope>
    <source>
        <strain evidence="2">ATCC 15356 / DSM 50701 / NCIMB 9529 / HD100</strain>
    </source>
</reference>
<dbReference type="AlphaFoldDB" id="Q6MPE8"/>
<evidence type="ECO:0000313" key="2">
    <source>
        <dbReference type="Proteomes" id="UP000008080"/>
    </source>
</evidence>
<keyword evidence="1" id="KW-0808">Transferase</keyword>
<gene>
    <name evidence="1" type="primary">rsmC</name>
    <name evidence="1" type="ordered locus">Bd0907</name>
</gene>
<dbReference type="Proteomes" id="UP000008080">
    <property type="component" value="Chromosome"/>
</dbReference>
<keyword evidence="1" id="KW-0489">Methyltransferase</keyword>
<dbReference type="GeneID" id="93011982"/>
<name>Q6MPE8_BDEBA</name>
<dbReference type="HOGENOM" id="CLU_141636_1_0_7"/>
<dbReference type="InterPro" id="IPR019882">
    <property type="entry name" value="CHP03643"/>
</dbReference>
<protein>
    <submittedName>
        <fullName evidence="1">Putative RNA methylase</fullName>
    </submittedName>
</protein>